<keyword evidence="2 6" id="KW-0698">rRNA processing</keyword>
<sequence length="302" mass="32660">MAQPLESWKGRDLFDISGVGGQAFPEGALYIVGLPIGNSADITIRALWVLALADFIAAEDTRQTQKILMKYGITTPEISVREFNEVTGAQRIIDSLREGRRVALVTDAGTPAVSDPGALVARIVLDAGFRVIPIPGASAVITALSGSGLQAKTFTFVGFVPPQAKARKEALQHYARRGDAFVLYEAPHRITDLLKDLAECLEPQRRVVVAREITKKFESFATVPASGLAAWAQEHEPRGEYVVLVDQAEKKPEGLDERSVAWAAAIAEALPLSKAAAIVSKVTGVAREQAYKTLCELKQKRD</sequence>
<proteinExistence type="inferred from homology"/>
<dbReference type="Gene3D" id="3.40.1010.10">
    <property type="entry name" value="Cobalt-precorrin-4 Transmethylase, Domain 1"/>
    <property type="match status" value="1"/>
</dbReference>
<comment type="caution">
    <text evidence="9">The sequence shown here is derived from an EMBL/GenBank/DDBJ whole genome shotgun (WGS) entry which is preliminary data.</text>
</comment>
<dbReference type="EMBL" id="JAKNCT010000002">
    <property type="protein sequence ID" value="MCG5030189.1"/>
    <property type="molecule type" value="Genomic_DNA"/>
</dbReference>
<evidence type="ECO:0000256" key="5">
    <source>
        <dbReference type="ARBA" id="ARBA00022691"/>
    </source>
</evidence>
<dbReference type="InterPro" id="IPR053910">
    <property type="entry name" value="RsmI_HTH"/>
</dbReference>
<reference evidence="9 10" key="1">
    <citation type="submission" date="2022-02" db="EMBL/GenBank/DDBJ databases">
        <title>Mesosutterella porci, a novel member of the family Sutterellaceae from pig feces.</title>
        <authorList>
            <person name="Wylensek D."/>
            <person name="Clavel T."/>
        </authorList>
    </citation>
    <scope>NUCLEOTIDE SEQUENCE [LARGE SCALE GENOMIC DNA]</scope>
    <source>
        <strain evidence="10">oilRF-744-wt-GAM-9</strain>
    </source>
</reference>
<dbReference type="PIRSF" id="PIRSF005917">
    <property type="entry name" value="MTase_YraL"/>
    <property type="match status" value="1"/>
</dbReference>
<feature type="domain" description="Tetrapyrrole methylase" evidence="7">
    <location>
        <begin position="29"/>
        <end position="226"/>
    </location>
</feature>
<gene>
    <name evidence="6 9" type="primary">rsmI</name>
    <name evidence="9" type="ORF">MAF45_01795</name>
</gene>
<keyword evidence="5 6" id="KW-0949">S-adenosyl-L-methionine</keyword>
<dbReference type="RefSeq" id="WP_237977845.1">
    <property type="nucleotide sequence ID" value="NZ_JAKNCT010000002.1"/>
</dbReference>
<organism evidence="9 10">
    <name type="scientific">Mesosutterella porci</name>
    <dbReference type="NCBI Taxonomy" id="2915351"/>
    <lineage>
        <taxon>Bacteria</taxon>
        <taxon>Pseudomonadati</taxon>
        <taxon>Pseudomonadota</taxon>
        <taxon>Betaproteobacteria</taxon>
        <taxon>Burkholderiales</taxon>
        <taxon>Sutterellaceae</taxon>
        <taxon>Mesosutterella</taxon>
    </lineage>
</organism>
<dbReference type="GO" id="GO:0008168">
    <property type="term" value="F:methyltransferase activity"/>
    <property type="evidence" value="ECO:0007669"/>
    <property type="project" value="UniProtKB-KW"/>
</dbReference>
<comment type="subcellular location">
    <subcellularLocation>
        <location evidence="6">Cytoplasm</location>
    </subcellularLocation>
</comment>
<keyword evidence="3 6" id="KW-0489">Methyltransferase</keyword>
<dbReference type="Pfam" id="PF00590">
    <property type="entry name" value="TP_methylase"/>
    <property type="match status" value="1"/>
</dbReference>
<protein>
    <recommendedName>
        <fullName evidence="6">Ribosomal RNA small subunit methyltransferase I</fullName>
        <ecNumber evidence="6">2.1.1.198</ecNumber>
    </recommendedName>
    <alternativeName>
        <fullName evidence="6">16S rRNA 2'-O-ribose C1402 methyltransferase</fullName>
    </alternativeName>
    <alternativeName>
        <fullName evidence="6">rRNA (cytidine-2'-O-)-methyltransferase RsmI</fullName>
    </alternativeName>
</protein>
<dbReference type="InterPro" id="IPR014776">
    <property type="entry name" value="4pyrrole_Mease_sub2"/>
</dbReference>
<evidence type="ECO:0000313" key="9">
    <source>
        <dbReference type="EMBL" id="MCG5030189.1"/>
    </source>
</evidence>
<accession>A0ABS9MNJ3</accession>
<evidence type="ECO:0000259" key="7">
    <source>
        <dbReference type="Pfam" id="PF00590"/>
    </source>
</evidence>
<name>A0ABS9MNJ3_9BURK</name>
<dbReference type="EC" id="2.1.1.198" evidence="6"/>
<dbReference type="PANTHER" id="PTHR46111:SF1">
    <property type="entry name" value="RIBOSOMAL RNA SMALL SUBUNIT METHYLTRANSFERASE I"/>
    <property type="match status" value="1"/>
</dbReference>
<dbReference type="PANTHER" id="PTHR46111">
    <property type="entry name" value="RIBOSOMAL RNA SMALL SUBUNIT METHYLTRANSFERASE I"/>
    <property type="match status" value="1"/>
</dbReference>
<dbReference type="InterPro" id="IPR014777">
    <property type="entry name" value="4pyrrole_Mease_sub1"/>
</dbReference>
<evidence type="ECO:0000256" key="1">
    <source>
        <dbReference type="ARBA" id="ARBA00022490"/>
    </source>
</evidence>
<evidence type="ECO:0000259" key="8">
    <source>
        <dbReference type="Pfam" id="PF23016"/>
    </source>
</evidence>
<dbReference type="CDD" id="cd11648">
    <property type="entry name" value="RsmI"/>
    <property type="match status" value="1"/>
</dbReference>
<comment type="function">
    <text evidence="6">Catalyzes the 2'-O-methylation of the ribose of cytidine 1402 (C1402) in 16S rRNA.</text>
</comment>
<evidence type="ECO:0000256" key="2">
    <source>
        <dbReference type="ARBA" id="ARBA00022552"/>
    </source>
</evidence>
<dbReference type="Gene3D" id="3.30.950.10">
    <property type="entry name" value="Methyltransferase, Cobalt-precorrin-4 Transmethylase, Domain 2"/>
    <property type="match status" value="1"/>
</dbReference>
<evidence type="ECO:0000256" key="6">
    <source>
        <dbReference type="HAMAP-Rule" id="MF_01877"/>
    </source>
</evidence>
<keyword evidence="1 6" id="KW-0963">Cytoplasm</keyword>
<dbReference type="InterPro" id="IPR000878">
    <property type="entry name" value="4pyrrol_Mease"/>
</dbReference>
<dbReference type="SUPFAM" id="SSF53790">
    <property type="entry name" value="Tetrapyrrole methylase"/>
    <property type="match status" value="1"/>
</dbReference>
<evidence type="ECO:0000256" key="4">
    <source>
        <dbReference type="ARBA" id="ARBA00022679"/>
    </source>
</evidence>
<dbReference type="NCBIfam" id="TIGR00096">
    <property type="entry name" value="16S rRNA (cytidine(1402)-2'-O)-methyltransferase"/>
    <property type="match status" value="1"/>
</dbReference>
<dbReference type="HAMAP" id="MF_01877">
    <property type="entry name" value="16SrRNA_methyltr_I"/>
    <property type="match status" value="1"/>
</dbReference>
<dbReference type="GO" id="GO:0032259">
    <property type="term" value="P:methylation"/>
    <property type="evidence" value="ECO:0007669"/>
    <property type="project" value="UniProtKB-KW"/>
</dbReference>
<comment type="catalytic activity">
    <reaction evidence="6">
        <text>cytidine(1402) in 16S rRNA + S-adenosyl-L-methionine = 2'-O-methylcytidine(1402) in 16S rRNA + S-adenosyl-L-homocysteine + H(+)</text>
        <dbReference type="Rhea" id="RHEA:42924"/>
        <dbReference type="Rhea" id="RHEA-COMP:10285"/>
        <dbReference type="Rhea" id="RHEA-COMP:10286"/>
        <dbReference type="ChEBI" id="CHEBI:15378"/>
        <dbReference type="ChEBI" id="CHEBI:57856"/>
        <dbReference type="ChEBI" id="CHEBI:59789"/>
        <dbReference type="ChEBI" id="CHEBI:74495"/>
        <dbReference type="ChEBI" id="CHEBI:82748"/>
        <dbReference type="EC" id="2.1.1.198"/>
    </reaction>
</comment>
<keyword evidence="4 6" id="KW-0808">Transferase</keyword>
<keyword evidence="10" id="KW-1185">Reference proteome</keyword>
<dbReference type="Pfam" id="PF23016">
    <property type="entry name" value="RsmI_C"/>
    <property type="match status" value="1"/>
</dbReference>
<feature type="domain" description="RsmI HTH" evidence="8">
    <location>
        <begin position="260"/>
        <end position="298"/>
    </location>
</feature>
<evidence type="ECO:0000313" key="10">
    <source>
        <dbReference type="Proteomes" id="UP001297600"/>
    </source>
</evidence>
<dbReference type="Proteomes" id="UP001297600">
    <property type="component" value="Unassembled WGS sequence"/>
</dbReference>
<comment type="similarity">
    <text evidence="6">Belongs to the methyltransferase superfamily. RsmI family.</text>
</comment>
<evidence type="ECO:0000256" key="3">
    <source>
        <dbReference type="ARBA" id="ARBA00022603"/>
    </source>
</evidence>
<dbReference type="InterPro" id="IPR035996">
    <property type="entry name" value="4pyrrol_Methylase_sf"/>
</dbReference>
<dbReference type="InterPro" id="IPR008189">
    <property type="entry name" value="rRNA_ssu_MeTfrase_I"/>
</dbReference>